<evidence type="ECO:0000313" key="3">
    <source>
        <dbReference type="EMBL" id="CAK9155864.1"/>
    </source>
</evidence>
<dbReference type="EMBL" id="CAUOFW020002754">
    <property type="protein sequence ID" value="CAK9155864.1"/>
    <property type="molecule type" value="Genomic_DNA"/>
</dbReference>
<evidence type="ECO:0000313" key="2">
    <source>
        <dbReference type="EMBL" id="CAK9150364.1"/>
    </source>
</evidence>
<evidence type="ECO:0000256" key="1">
    <source>
        <dbReference type="SAM" id="SignalP"/>
    </source>
</evidence>
<dbReference type="EMBL" id="CAUOFW020002027">
    <property type="protein sequence ID" value="CAK9150364.1"/>
    <property type="molecule type" value="Genomic_DNA"/>
</dbReference>
<comment type="caution">
    <text evidence="3">The sequence shown here is derived from an EMBL/GenBank/DDBJ whole genome shotgun (WGS) entry which is preliminary data.</text>
</comment>
<dbReference type="EMBL" id="CAUOFW020005539">
    <property type="protein sequence ID" value="CAK9170640.1"/>
    <property type="molecule type" value="Genomic_DNA"/>
</dbReference>
<gene>
    <name evidence="2" type="ORF">ILEXP_LOCUS18511</name>
    <name evidence="3" type="ORF">ILEXP_LOCUS24277</name>
    <name evidence="4" type="ORF">ILEXP_LOCUS40136</name>
    <name evidence="5" type="ORF">ILEXP_LOCUS47221</name>
</gene>
<feature type="signal peptide" evidence="1">
    <location>
        <begin position="1"/>
        <end position="23"/>
    </location>
</feature>
<dbReference type="PANTHER" id="PTHR34454">
    <property type="entry name" value="TUNICAMYCIN INDUCED PROTEIN"/>
    <property type="match status" value="1"/>
</dbReference>
<name>A0ABC8SF89_9AQUA</name>
<dbReference type="EMBL" id="CAUOFW020007031">
    <property type="protein sequence ID" value="CAK9177342.1"/>
    <property type="molecule type" value="Genomic_DNA"/>
</dbReference>
<feature type="chain" id="PRO_5044720929" evidence="1">
    <location>
        <begin position="24"/>
        <end position="405"/>
    </location>
</feature>
<dbReference type="InterPro" id="IPR053283">
    <property type="entry name" value="TUNICAMYCIN_INDUCED_1"/>
</dbReference>
<dbReference type="Proteomes" id="UP001642360">
    <property type="component" value="Unassembled WGS sequence"/>
</dbReference>
<evidence type="ECO:0000313" key="4">
    <source>
        <dbReference type="EMBL" id="CAK9170640.1"/>
    </source>
</evidence>
<proteinExistence type="predicted"/>
<protein>
    <submittedName>
        <fullName evidence="3">Uncharacterized protein</fullName>
    </submittedName>
</protein>
<evidence type="ECO:0000313" key="5">
    <source>
        <dbReference type="EMBL" id="CAK9177342.1"/>
    </source>
</evidence>
<keyword evidence="1" id="KW-0732">Signal</keyword>
<evidence type="ECO:0000313" key="6">
    <source>
        <dbReference type="Proteomes" id="UP001642360"/>
    </source>
</evidence>
<accession>A0ABC8SF89</accession>
<sequence>MLKPLVLSLLQVLLLQTLALTLAISTPLFNISHFSYPKIGEELRPEPSLFLKDVLDVISEWQKWNLEDIRVSKLDVRKAKYGTLQRYEIRIRFGKGKLVFKLLDEESVWKKFKTGRGDFESLVKEVGSKAVLDAFRVQGPFELRVGGDDELSLMLPLNTTHTGLKRILVGEGITLEVRGAQEMSLYHASDLQQQVNGSTLVDRARNNFGSFLHSLCMRLLPLRVLGSASVVAYKTQNPDTYVETAFLSRETIELLPAKCYIRHMYKQRGCPIDSLGLRIALLGKIFRSLKLNRTNQNAILGFVNAKIKASTIFSFQLEIERDIRSNDTFWSTVAEWRTRPIVESAWFEVVARIEAERLKPFVVKKMKPFTVVESSAWSNLMSNVSFTNIPPILVPPEALTLDVKW</sequence>
<reference evidence="3 6" key="1">
    <citation type="submission" date="2024-02" db="EMBL/GenBank/DDBJ databases">
        <authorList>
            <person name="Vignale AGUSTIN F."/>
            <person name="Sosa J E."/>
            <person name="Modenutti C."/>
        </authorList>
    </citation>
    <scope>NUCLEOTIDE SEQUENCE [LARGE SCALE GENOMIC DNA]</scope>
</reference>
<dbReference type="PANTHER" id="PTHR34454:SF3">
    <property type="entry name" value="PEPTIDASE I, PUTATIVE-RELATED"/>
    <property type="match status" value="1"/>
</dbReference>
<dbReference type="AlphaFoldDB" id="A0ABC8SF89"/>
<organism evidence="3 6">
    <name type="scientific">Ilex paraguariensis</name>
    <name type="common">yerba mate</name>
    <dbReference type="NCBI Taxonomy" id="185542"/>
    <lineage>
        <taxon>Eukaryota</taxon>
        <taxon>Viridiplantae</taxon>
        <taxon>Streptophyta</taxon>
        <taxon>Embryophyta</taxon>
        <taxon>Tracheophyta</taxon>
        <taxon>Spermatophyta</taxon>
        <taxon>Magnoliopsida</taxon>
        <taxon>eudicotyledons</taxon>
        <taxon>Gunneridae</taxon>
        <taxon>Pentapetalae</taxon>
        <taxon>asterids</taxon>
        <taxon>campanulids</taxon>
        <taxon>Aquifoliales</taxon>
        <taxon>Aquifoliaceae</taxon>
        <taxon>Ilex</taxon>
    </lineage>
</organism>
<keyword evidence="6" id="KW-1185">Reference proteome</keyword>